<dbReference type="InterPro" id="IPR023343">
    <property type="entry name" value="Penicillin_amidase_dom1"/>
</dbReference>
<keyword evidence="4" id="KW-0865">Zymogen</keyword>
<dbReference type="EMBL" id="JAVDPW010000009">
    <property type="protein sequence ID" value="MDR6292301.1"/>
    <property type="molecule type" value="Genomic_DNA"/>
</dbReference>
<dbReference type="PIRSF" id="PIRSF001227">
    <property type="entry name" value="Pen_acylase"/>
    <property type="match status" value="1"/>
</dbReference>
<dbReference type="PANTHER" id="PTHR34218:SF3">
    <property type="entry name" value="ACYL-HOMOSERINE LACTONE ACYLASE PVDQ"/>
    <property type="match status" value="1"/>
</dbReference>
<comment type="caution">
    <text evidence="6">The sequence shown here is derived from an EMBL/GenBank/DDBJ whole genome shotgun (WGS) entry which is preliminary data.</text>
</comment>
<dbReference type="Gene3D" id="3.60.20.10">
    <property type="entry name" value="Glutamine Phosphoribosylpyrophosphate, subunit 1, domain 1"/>
    <property type="match status" value="1"/>
</dbReference>
<dbReference type="InterPro" id="IPR002692">
    <property type="entry name" value="S45"/>
</dbReference>
<accession>A0ABU1JUK5</accession>
<feature type="chain" id="PRO_5045370962" evidence="5">
    <location>
        <begin position="34"/>
        <end position="757"/>
    </location>
</feature>
<reference evidence="6 7" key="1">
    <citation type="submission" date="2023-07" db="EMBL/GenBank/DDBJ databases">
        <title>Sorghum-associated microbial communities from plants grown in Nebraska, USA.</title>
        <authorList>
            <person name="Schachtman D."/>
        </authorList>
    </citation>
    <scope>NUCLEOTIDE SEQUENCE [LARGE SCALE GENOMIC DNA]</scope>
    <source>
        <strain evidence="6 7">584</strain>
    </source>
</reference>
<dbReference type="RefSeq" id="WP_309798285.1">
    <property type="nucleotide sequence ID" value="NZ_JAVDPW010000009.1"/>
</dbReference>
<dbReference type="InterPro" id="IPR029055">
    <property type="entry name" value="Ntn_hydrolases_N"/>
</dbReference>
<dbReference type="Pfam" id="PF01804">
    <property type="entry name" value="Penicil_amidase"/>
    <property type="match status" value="1"/>
</dbReference>
<evidence type="ECO:0000256" key="2">
    <source>
        <dbReference type="ARBA" id="ARBA00022729"/>
    </source>
</evidence>
<protein>
    <submittedName>
        <fullName evidence="6">Penicillin amidase</fullName>
        <ecNumber evidence="6">3.5.1.11</ecNumber>
    </submittedName>
</protein>
<dbReference type="InterPro" id="IPR043146">
    <property type="entry name" value="Penicillin_amidase_N_B-knob"/>
</dbReference>
<keyword evidence="7" id="KW-1185">Reference proteome</keyword>
<evidence type="ECO:0000313" key="7">
    <source>
        <dbReference type="Proteomes" id="UP001262410"/>
    </source>
</evidence>
<dbReference type="InterPro" id="IPR043147">
    <property type="entry name" value="Penicillin_amidase_A-knob"/>
</dbReference>
<keyword evidence="3 6" id="KW-0378">Hydrolase</keyword>
<dbReference type="GO" id="GO:0008953">
    <property type="term" value="F:penicillin amidase activity"/>
    <property type="evidence" value="ECO:0007669"/>
    <property type="project" value="UniProtKB-EC"/>
</dbReference>
<evidence type="ECO:0000256" key="4">
    <source>
        <dbReference type="ARBA" id="ARBA00023145"/>
    </source>
</evidence>
<gene>
    <name evidence="6" type="ORF">E9232_004841</name>
</gene>
<evidence type="ECO:0000256" key="5">
    <source>
        <dbReference type="SAM" id="SignalP"/>
    </source>
</evidence>
<proteinExistence type="inferred from homology"/>
<feature type="signal peptide" evidence="5">
    <location>
        <begin position="1"/>
        <end position="33"/>
    </location>
</feature>
<dbReference type="SUPFAM" id="SSF56235">
    <property type="entry name" value="N-terminal nucleophile aminohydrolases (Ntn hydrolases)"/>
    <property type="match status" value="1"/>
</dbReference>
<evidence type="ECO:0000256" key="1">
    <source>
        <dbReference type="ARBA" id="ARBA00006586"/>
    </source>
</evidence>
<sequence>MAEQPMPALRRLIAALAPLVPALRALAPRPVTAADRLAVFPTRGLPLSRPVDIRWNDHQIPFVEAETDGDLAVALGLVHAHLRGGQIALLKRVAQGRLAEIAGPVARDLDHILRILDFRHAADTVIDRMPQDVRDFAEAFITGVNAYHALERAPPPEFALLGLRHEPYTLRDMWTIGRLAGTDINWLAYFGLLRERGTPGFAATWARMLKAGANATASFSMDEGQEALATLLTATGRSGSNCVAVAASRSASGGALIASDPHLALSLPNLWVVAGMRSPGYHMAGLMVPGLPFVAVGRSLHIAWGGTNMRSASSDLYDISGLPPGEIETRETVIRTRFWRPARRKVRRSRFGPIVSDAKLARSRPGDTIALRWIGHEPTDEITALLRASRATTPEDFRAAFAGFGVSAQNMLVATAAGRIGQVMAATLPLRTRFPPPDPVLDAADPDSHWQGLVDAPGLPWATDPPDGVLATANNRPTDAAVPVGFFFSPDERVRRLYALLGAKPQLTPDDLAALQADTLSLDAGVLTRHLVQVIRDAGLAGGHAAFVDRLAGWDGDYAADSAGPPAFEALLFHLVPRIHGASSADAMPRLMAQWNAIIAFLPDDLAALAPERRRQVLAEAVGLAAADAAAFPAWGDMHRMRVAHILGRLPVLGRFFSFGDYPTGGSRETPMKTAHGLVRGRHDASYGSMARHVADLSDPDASWVTLFGGQDGWLGSANAADQIPLWRQGRSIRLPLRPETVAREFPTVLRLEAVRR</sequence>
<dbReference type="InterPro" id="IPR014395">
    <property type="entry name" value="Pen/GL7ACA/AHL_acylase"/>
</dbReference>
<comment type="similarity">
    <text evidence="1">Belongs to the peptidase S45 family.</text>
</comment>
<dbReference type="EC" id="3.5.1.11" evidence="6"/>
<keyword evidence="2 5" id="KW-0732">Signal</keyword>
<dbReference type="PANTHER" id="PTHR34218">
    <property type="entry name" value="PEPTIDASE S45 PENICILLIN AMIDASE"/>
    <property type="match status" value="1"/>
</dbReference>
<evidence type="ECO:0000256" key="3">
    <source>
        <dbReference type="ARBA" id="ARBA00022801"/>
    </source>
</evidence>
<dbReference type="Gene3D" id="2.30.120.10">
    <property type="match status" value="1"/>
</dbReference>
<dbReference type="Gene3D" id="1.10.439.10">
    <property type="entry name" value="Penicillin Amidohydrolase, domain 1"/>
    <property type="match status" value="1"/>
</dbReference>
<evidence type="ECO:0000313" key="6">
    <source>
        <dbReference type="EMBL" id="MDR6292301.1"/>
    </source>
</evidence>
<dbReference type="Gene3D" id="1.10.1400.10">
    <property type="match status" value="1"/>
</dbReference>
<organism evidence="6 7">
    <name type="scientific">Inquilinus ginsengisoli</name>
    <dbReference type="NCBI Taxonomy" id="363840"/>
    <lineage>
        <taxon>Bacteria</taxon>
        <taxon>Pseudomonadati</taxon>
        <taxon>Pseudomonadota</taxon>
        <taxon>Alphaproteobacteria</taxon>
        <taxon>Rhodospirillales</taxon>
        <taxon>Rhodospirillaceae</taxon>
        <taxon>Inquilinus</taxon>
    </lineage>
</organism>
<name>A0ABU1JUK5_9PROT</name>
<dbReference type="Proteomes" id="UP001262410">
    <property type="component" value="Unassembled WGS sequence"/>
</dbReference>